<dbReference type="EMBL" id="DF977003">
    <property type="protein sequence ID" value="GAQ25994.1"/>
    <property type="molecule type" value="Genomic_DNA"/>
</dbReference>
<feature type="domain" description="DUF2344" evidence="1">
    <location>
        <begin position="2"/>
        <end position="174"/>
    </location>
</feature>
<evidence type="ECO:0000313" key="3">
    <source>
        <dbReference type="Proteomes" id="UP000062160"/>
    </source>
</evidence>
<reference evidence="2" key="1">
    <citation type="journal article" date="2016" name="Genome Announc.">
        <title>Draft Genome Sequence of the Syntrophic Lactate-Degrading Bacterium Tepidanaerobacter syntrophicus JLT.</title>
        <authorList>
            <person name="Matsuura N."/>
            <person name="Ohashi A."/>
            <person name="Tourlousse D.M."/>
            <person name="Sekiguchi Y."/>
        </authorList>
    </citation>
    <scope>NUCLEOTIDE SEQUENCE [LARGE SCALE GENOMIC DNA]</scope>
    <source>
        <strain evidence="2">JL</strain>
    </source>
</reference>
<protein>
    <submittedName>
        <fullName evidence="2">Radical SAM-linked protein</fullName>
    </submittedName>
</protein>
<evidence type="ECO:0000259" key="1">
    <source>
        <dbReference type="Pfam" id="PF10105"/>
    </source>
</evidence>
<organism evidence="2">
    <name type="scientific">Tepidanaerobacter syntrophicus</name>
    <dbReference type="NCBI Taxonomy" id="224999"/>
    <lineage>
        <taxon>Bacteria</taxon>
        <taxon>Bacillati</taxon>
        <taxon>Bacillota</taxon>
        <taxon>Clostridia</taxon>
        <taxon>Thermosediminibacterales</taxon>
        <taxon>Tepidanaerobacteraceae</taxon>
        <taxon>Tepidanaerobacter</taxon>
    </lineage>
</organism>
<dbReference type="Proteomes" id="UP000062160">
    <property type="component" value="Unassembled WGS sequence"/>
</dbReference>
<dbReference type="Pfam" id="PF10105">
    <property type="entry name" value="DUF2344"/>
    <property type="match status" value="1"/>
</dbReference>
<proteinExistence type="predicted"/>
<dbReference type="STRING" id="224999.GCA_001485475_02032"/>
<gene>
    <name evidence="2" type="ORF">TSYNT_9247</name>
</gene>
<dbReference type="InterPro" id="IPR018768">
    <property type="entry name" value="DUF2344"/>
</dbReference>
<name>A0A0U9HH22_9FIRM</name>
<keyword evidence="3" id="KW-1185">Reference proteome</keyword>
<dbReference type="AlphaFoldDB" id="A0A0U9HH22"/>
<dbReference type="NCBIfam" id="TIGR03936">
    <property type="entry name" value="sam_1_link_chp"/>
    <property type="match status" value="1"/>
</dbReference>
<sequence length="211" mass="23873">MFISHLDVIRVFERAFRRANLPISYTKGFNPRPKMTFTPALPVGTTSCSEYMDCEFDEEILPRDVMIRLNNVLPIGIKILEAEVADNKLPLSSLNAASYVVSIEDGSNNEAKLRNAIKEVENSKEIFIEKQSKSGAKQVNIIPLIYSIEVLESNSEGIKILMKLSIGQEGSISPSVIISVLERIAGFEFEINYIFRREIYYFDGNKKIFPI</sequence>
<accession>A0A0U9HH22</accession>
<evidence type="ECO:0000313" key="2">
    <source>
        <dbReference type="EMBL" id="GAQ25994.1"/>
    </source>
</evidence>